<evidence type="ECO:0000256" key="1">
    <source>
        <dbReference type="SAM" id="Phobius"/>
    </source>
</evidence>
<dbReference type="AlphaFoldDB" id="A0AA86VSP3"/>
<keyword evidence="1" id="KW-0472">Membrane</keyword>
<accession>A0AA86VSP3</accession>
<reference evidence="3 4" key="2">
    <citation type="submission" date="2024-07" db="EMBL/GenBank/DDBJ databases">
        <authorList>
            <person name="Akdeniz Z."/>
        </authorList>
    </citation>
    <scope>NUCLEOTIDE SEQUENCE [LARGE SCALE GENOMIC DNA]</scope>
</reference>
<evidence type="ECO:0000313" key="4">
    <source>
        <dbReference type="Proteomes" id="UP001642409"/>
    </source>
</evidence>
<evidence type="ECO:0000313" key="3">
    <source>
        <dbReference type="EMBL" id="CAL6001151.1"/>
    </source>
</evidence>
<dbReference type="Proteomes" id="UP001642409">
    <property type="component" value="Unassembled WGS sequence"/>
</dbReference>
<reference evidence="2" key="1">
    <citation type="submission" date="2023-06" db="EMBL/GenBank/DDBJ databases">
        <authorList>
            <person name="Kurt Z."/>
        </authorList>
    </citation>
    <scope>NUCLEOTIDE SEQUENCE</scope>
</reference>
<sequence>MDHSSSQQFFSSNLKSDNNNKFAQFDIVQQVMNEQALARKIKHTKNIMISFIVFLILSCAAYGLSSVLVFGDYIDYVIFIAIAATSITFIVATTIYFVLKSKQKQLMATNADMLTRYSITARNSDVIISE</sequence>
<dbReference type="EMBL" id="CAXDID020000043">
    <property type="protein sequence ID" value="CAL6001151.1"/>
    <property type="molecule type" value="Genomic_DNA"/>
</dbReference>
<comment type="caution">
    <text evidence="2">The sequence shown here is derived from an EMBL/GenBank/DDBJ whole genome shotgun (WGS) entry which is preliminary data.</text>
</comment>
<organism evidence="2">
    <name type="scientific">Hexamita inflata</name>
    <dbReference type="NCBI Taxonomy" id="28002"/>
    <lineage>
        <taxon>Eukaryota</taxon>
        <taxon>Metamonada</taxon>
        <taxon>Diplomonadida</taxon>
        <taxon>Hexamitidae</taxon>
        <taxon>Hexamitinae</taxon>
        <taxon>Hexamita</taxon>
    </lineage>
</organism>
<name>A0AA86VSP3_9EUKA</name>
<proteinExistence type="predicted"/>
<keyword evidence="1" id="KW-1133">Transmembrane helix</keyword>
<evidence type="ECO:0000313" key="2">
    <source>
        <dbReference type="EMBL" id="CAI9976288.1"/>
    </source>
</evidence>
<protein>
    <submittedName>
        <fullName evidence="3">Hypothetical_protein</fullName>
    </submittedName>
</protein>
<gene>
    <name evidence="3" type="ORF">HINF_LOCUS17269</name>
    <name evidence="2" type="ORF">HINF_LOCUS63933</name>
</gene>
<feature type="transmembrane region" description="Helical" evidence="1">
    <location>
        <begin position="76"/>
        <end position="99"/>
    </location>
</feature>
<keyword evidence="1" id="KW-0812">Transmembrane</keyword>
<dbReference type="EMBL" id="CATOUU010001173">
    <property type="protein sequence ID" value="CAI9976288.1"/>
    <property type="molecule type" value="Genomic_DNA"/>
</dbReference>
<keyword evidence="4" id="KW-1185">Reference proteome</keyword>
<feature type="transmembrane region" description="Helical" evidence="1">
    <location>
        <begin position="47"/>
        <end position="70"/>
    </location>
</feature>